<keyword evidence="3" id="KW-0472">Membrane</keyword>
<dbReference type="GO" id="GO:0007018">
    <property type="term" value="P:microtubule-based movement"/>
    <property type="evidence" value="ECO:0007669"/>
    <property type="project" value="InterPro"/>
</dbReference>
<dbReference type="PANTHER" id="PTHR47971:SF9">
    <property type="entry name" value="KINESIN-LIKE PROTEIN KIN-13B"/>
    <property type="match status" value="1"/>
</dbReference>
<dbReference type="SUPFAM" id="SSF52540">
    <property type="entry name" value="P-loop containing nucleoside triphosphate hydrolases"/>
    <property type="match status" value="1"/>
</dbReference>
<dbReference type="Gene3D" id="3.40.850.10">
    <property type="entry name" value="Kinesin motor domain"/>
    <property type="match status" value="1"/>
</dbReference>
<comment type="caution">
    <text evidence="5">Lacks conserved residue(s) required for the propagation of feature annotation.</text>
</comment>
<dbReference type="Pfam" id="PF00225">
    <property type="entry name" value="Kinesin"/>
    <property type="match status" value="1"/>
</dbReference>
<dbReference type="GO" id="GO:0016020">
    <property type="term" value="C:membrane"/>
    <property type="evidence" value="ECO:0007669"/>
    <property type="project" value="UniProtKB-SubCell"/>
</dbReference>
<dbReference type="PANTHER" id="PTHR47971">
    <property type="entry name" value="KINESIN-RELATED PROTEIN 6"/>
    <property type="match status" value="1"/>
</dbReference>
<dbReference type="EMBL" id="JACBKZ010000010">
    <property type="protein sequence ID" value="KAF5940485.1"/>
    <property type="molecule type" value="Genomic_DNA"/>
</dbReference>
<dbReference type="GO" id="GO:0005874">
    <property type="term" value="C:microtubule"/>
    <property type="evidence" value="ECO:0007669"/>
    <property type="project" value="TreeGrafter"/>
</dbReference>
<dbReference type="InterPro" id="IPR027417">
    <property type="entry name" value="P-loop_NTPase"/>
</dbReference>
<evidence type="ECO:0000256" key="5">
    <source>
        <dbReference type="PROSITE-ProRule" id="PRU00283"/>
    </source>
</evidence>
<name>A0A7J7GJT0_CAMSI</name>
<evidence type="ECO:0000256" key="2">
    <source>
        <dbReference type="ARBA" id="ARBA00022692"/>
    </source>
</evidence>
<evidence type="ECO:0000256" key="1">
    <source>
        <dbReference type="ARBA" id="ARBA00004370"/>
    </source>
</evidence>
<dbReference type="PROSITE" id="PS50067">
    <property type="entry name" value="KINESIN_MOTOR_2"/>
    <property type="match status" value="1"/>
</dbReference>
<sequence length="288" mass="31378">MGGRRFILRFRAISISSHSDFDFEDLSLDFEASPSVSEISSQSDFDFEVLSLDFEAPLRPPSAPPPPSAPARLLLESFVKKFILELKSCDIGAENTSDFIYNYAISMPNLAGFWCGNVPALLMVMPYTAIQFTVLHKLKTFATGSSKTAGCATTVGSYPFDLLRTSLASCMASSLVRTGFVRGSMTQGNGCYQHRKLCMREDGKQQVCIVGLQQCKVSDVETIQELIEKGNATRSAGTTGANEESSRSHAILQLAIKRSVDGSESKPPRVVGKLSFIDLAGILLEVFF</sequence>
<dbReference type="Proteomes" id="UP000593564">
    <property type="component" value="Unassembled WGS sequence"/>
</dbReference>
<feature type="domain" description="Kinesin motor" evidence="6">
    <location>
        <begin position="159"/>
        <end position="288"/>
    </location>
</feature>
<dbReference type="GO" id="GO:0007019">
    <property type="term" value="P:microtubule depolymerization"/>
    <property type="evidence" value="ECO:0007669"/>
    <property type="project" value="TreeGrafter"/>
</dbReference>
<gene>
    <name evidence="7" type="ORF">HYC85_021652</name>
</gene>
<dbReference type="SUPFAM" id="SSF103506">
    <property type="entry name" value="Mitochondrial carrier"/>
    <property type="match status" value="1"/>
</dbReference>
<keyword evidence="8" id="KW-1185">Reference proteome</keyword>
<evidence type="ECO:0000313" key="7">
    <source>
        <dbReference type="EMBL" id="KAF5940485.1"/>
    </source>
</evidence>
<evidence type="ECO:0000256" key="4">
    <source>
        <dbReference type="ARBA" id="ARBA00023175"/>
    </source>
</evidence>
<dbReference type="AlphaFoldDB" id="A0A7J7GJT0"/>
<organism evidence="7 8">
    <name type="scientific">Camellia sinensis</name>
    <name type="common">Tea plant</name>
    <name type="synonym">Thea sinensis</name>
    <dbReference type="NCBI Taxonomy" id="4442"/>
    <lineage>
        <taxon>Eukaryota</taxon>
        <taxon>Viridiplantae</taxon>
        <taxon>Streptophyta</taxon>
        <taxon>Embryophyta</taxon>
        <taxon>Tracheophyta</taxon>
        <taxon>Spermatophyta</taxon>
        <taxon>Magnoliopsida</taxon>
        <taxon>eudicotyledons</taxon>
        <taxon>Gunneridae</taxon>
        <taxon>Pentapetalae</taxon>
        <taxon>asterids</taxon>
        <taxon>Ericales</taxon>
        <taxon>Theaceae</taxon>
        <taxon>Camellia</taxon>
    </lineage>
</organism>
<evidence type="ECO:0000313" key="8">
    <source>
        <dbReference type="Proteomes" id="UP000593564"/>
    </source>
</evidence>
<dbReference type="InterPro" id="IPR036961">
    <property type="entry name" value="Kinesin_motor_dom_sf"/>
</dbReference>
<reference evidence="7 8" key="2">
    <citation type="submission" date="2020-07" db="EMBL/GenBank/DDBJ databases">
        <title>Genome assembly of wild tea tree DASZ reveals pedigree and selection history of tea varieties.</title>
        <authorList>
            <person name="Zhang W."/>
        </authorList>
    </citation>
    <scope>NUCLEOTIDE SEQUENCE [LARGE SCALE GENOMIC DNA]</scope>
    <source>
        <strain evidence="8">cv. G240</strain>
        <tissue evidence="7">Leaf</tissue>
    </source>
</reference>
<keyword evidence="2" id="KW-0812">Transmembrane</keyword>
<proteinExistence type="inferred from homology"/>
<dbReference type="GO" id="GO:0005524">
    <property type="term" value="F:ATP binding"/>
    <property type="evidence" value="ECO:0007669"/>
    <property type="project" value="InterPro"/>
</dbReference>
<dbReference type="GO" id="GO:0008017">
    <property type="term" value="F:microtubule binding"/>
    <property type="evidence" value="ECO:0007669"/>
    <property type="project" value="InterPro"/>
</dbReference>
<comment type="subcellular location">
    <subcellularLocation>
        <location evidence="1">Membrane</location>
    </subcellularLocation>
</comment>
<evidence type="ECO:0000256" key="3">
    <source>
        <dbReference type="ARBA" id="ARBA00023136"/>
    </source>
</evidence>
<protein>
    <recommendedName>
        <fullName evidence="6">Kinesin motor domain-containing protein</fullName>
    </recommendedName>
</protein>
<evidence type="ECO:0000259" key="6">
    <source>
        <dbReference type="PROSITE" id="PS50067"/>
    </source>
</evidence>
<dbReference type="GO" id="GO:0003777">
    <property type="term" value="F:microtubule motor activity"/>
    <property type="evidence" value="ECO:0007669"/>
    <property type="project" value="InterPro"/>
</dbReference>
<comment type="similarity">
    <text evidence="5">Belongs to the TRAFAC class myosin-kinesin ATPase superfamily. Kinesin family.</text>
</comment>
<accession>A0A7J7GJT0</accession>
<keyword evidence="4" id="KW-0505">Motor protein</keyword>
<dbReference type="InterPro" id="IPR023395">
    <property type="entry name" value="MCP_dom_sf"/>
</dbReference>
<reference evidence="8" key="1">
    <citation type="journal article" date="2020" name="Nat. Commun.">
        <title>Genome assembly of wild tea tree DASZ reveals pedigree and selection history of tea varieties.</title>
        <authorList>
            <person name="Zhang W."/>
            <person name="Zhang Y."/>
            <person name="Qiu H."/>
            <person name="Guo Y."/>
            <person name="Wan H."/>
            <person name="Zhang X."/>
            <person name="Scossa F."/>
            <person name="Alseekh S."/>
            <person name="Zhang Q."/>
            <person name="Wang P."/>
            <person name="Xu L."/>
            <person name="Schmidt M.H."/>
            <person name="Jia X."/>
            <person name="Li D."/>
            <person name="Zhu A."/>
            <person name="Guo F."/>
            <person name="Chen W."/>
            <person name="Ni D."/>
            <person name="Usadel B."/>
            <person name="Fernie A.R."/>
            <person name="Wen W."/>
        </authorList>
    </citation>
    <scope>NUCLEOTIDE SEQUENCE [LARGE SCALE GENOMIC DNA]</scope>
    <source>
        <strain evidence="8">cv. G240</strain>
    </source>
</reference>
<dbReference type="InterPro" id="IPR027640">
    <property type="entry name" value="Kinesin-like_fam"/>
</dbReference>
<comment type="caution">
    <text evidence="7">The sequence shown here is derived from an EMBL/GenBank/DDBJ whole genome shotgun (WGS) entry which is preliminary data.</text>
</comment>
<dbReference type="InterPro" id="IPR001752">
    <property type="entry name" value="Kinesin_motor_dom"/>
</dbReference>